<name>A0AAF0CRH7_9BACT</name>
<dbReference type="PANTHER" id="PTHR12631">
    <property type="entry name" value="ALPHA-L-IDURONIDASE"/>
    <property type="match status" value="1"/>
</dbReference>
<dbReference type="Gene3D" id="2.60.40.1500">
    <property type="entry name" value="Glycosyl hydrolase domain, family 39"/>
    <property type="match status" value="1"/>
</dbReference>
<evidence type="ECO:0000313" key="8">
    <source>
        <dbReference type="Proteomes" id="UP001218638"/>
    </source>
</evidence>
<dbReference type="GO" id="GO:0004553">
    <property type="term" value="F:hydrolase activity, hydrolyzing O-glycosyl compounds"/>
    <property type="evidence" value="ECO:0007669"/>
    <property type="project" value="InterPro"/>
</dbReference>
<feature type="chain" id="PRO_5042043678" evidence="5">
    <location>
        <begin position="24"/>
        <end position="580"/>
    </location>
</feature>
<evidence type="ECO:0000256" key="3">
    <source>
        <dbReference type="ARBA" id="ARBA00023295"/>
    </source>
</evidence>
<dbReference type="KEGG" id="slom:PXH66_07500"/>
<dbReference type="PRINTS" id="PR00745">
    <property type="entry name" value="GLHYDRLASE39"/>
</dbReference>
<evidence type="ECO:0000256" key="5">
    <source>
        <dbReference type="SAM" id="SignalP"/>
    </source>
</evidence>
<dbReference type="SUPFAM" id="SSF51445">
    <property type="entry name" value="(Trans)glycosidases"/>
    <property type="match status" value="1"/>
</dbReference>
<evidence type="ECO:0000256" key="4">
    <source>
        <dbReference type="PIRSR" id="PIRSR600514-1"/>
    </source>
</evidence>
<dbReference type="InterPro" id="IPR049166">
    <property type="entry name" value="GH39_cat"/>
</dbReference>
<organism evidence="7 8">
    <name type="scientific">Synoicihabitans lomoniglobus</name>
    <dbReference type="NCBI Taxonomy" id="2909285"/>
    <lineage>
        <taxon>Bacteria</taxon>
        <taxon>Pseudomonadati</taxon>
        <taxon>Verrucomicrobiota</taxon>
        <taxon>Opitutia</taxon>
        <taxon>Opitutales</taxon>
        <taxon>Opitutaceae</taxon>
        <taxon>Synoicihabitans</taxon>
    </lineage>
</organism>
<dbReference type="GO" id="GO:0005975">
    <property type="term" value="P:carbohydrate metabolic process"/>
    <property type="evidence" value="ECO:0007669"/>
    <property type="project" value="InterPro"/>
</dbReference>
<keyword evidence="2" id="KW-0378">Hydrolase</keyword>
<feature type="domain" description="Glycosyl hydrolases family 39 N-terminal catalytic" evidence="6">
    <location>
        <begin position="30"/>
        <end position="526"/>
    </location>
</feature>
<dbReference type="Pfam" id="PF01229">
    <property type="entry name" value="Glyco_hydro_39"/>
    <property type="match status" value="1"/>
</dbReference>
<dbReference type="AlphaFoldDB" id="A0AAF0CRH7"/>
<dbReference type="RefSeq" id="WP_330928856.1">
    <property type="nucleotide sequence ID" value="NZ_CP119075.1"/>
</dbReference>
<evidence type="ECO:0000259" key="6">
    <source>
        <dbReference type="Pfam" id="PF01229"/>
    </source>
</evidence>
<evidence type="ECO:0000313" key="7">
    <source>
        <dbReference type="EMBL" id="WED66694.1"/>
    </source>
</evidence>
<proteinExistence type="inferred from homology"/>
<dbReference type="Gene3D" id="3.20.20.80">
    <property type="entry name" value="Glycosidases"/>
    <property type="match status" value="1"/>
</dbReference>
<dbReference type="SUPFAM" id="SSF51011">
    <property type="entry name" value="Glycosyl hydrolase domain"/>
    <property type="match status" value="1"/>
</dbReference>
<dbReference type="Proteomes" id="UP001218638">
    <property type="component" value="Chromosome"/>
</dbReference>
<evidence type="ECO:0000256" key="2">
    <source>
        <dbReference type="ARBA" id="ARBA00022801"/>
    </source>
</evidence>
<feature type="active site" description="Proton donor" evidence="4">
    <location>
        <position position="205"/>
    </location>
</feature>
<dbReference type="InterPro" id="IPR051923">
    <property type="entry name" value="Glycosyl_Hydrolase_39"/>
</dbReference>
<comment type="similarity">
    <text evidence="1">Belongs to the glycosyl hydrolase 39 family.</text>
</comment>
<dbReference type="PANTHER" id="PTHR12631:SF10">
    <property type="entry name" value="BETA-XYLOSIDASE-LIKE PROTEIN-RELATED"/>
    <property type="match status" value="1"/>
</dbReference>
<accession>A0AAF0CRH7</accession>
<dbReference type="EMBL" id="CP119075">
    <property type="protein sequence ID" value="WED66694.1"/>
    <property type="molecule type" value="Genomic_DNA"/>
</dbReference>
<protein>
    <submittedName>
        <fullName evidence="7">Beta-xylosidase</fullName>
    </submittedName>
</protein>
<dbReference type="InterPro" id="IPR017853">
    <property type="entry name" value="GH"/>
</dbReference>
<feature type="signal peptide" evidence="5">
    <location>
        <begin position="1"/>
        <end position="23"/>
    </location>
</feature>
<reference evidence="7" key="1">
    <citation type="submission" date="2023-03" db="EMBL/GenBank/DDBJ databases">
        <title>Lomoglobus Profundus gen. nov., sp. nov., a novel member of the phylum Verrucomicrobia, isolated from deep-marine sediment of South China Sea.</title>
        <authorList>
            <person name="Ahmad T."/>
            <person name="Ishaq S.E."/>
            <person name="Wang F."/>
        </authorList>
    </citation>
    <scope>NUCLEOTIDE SEQUENCE</scope>
    <source>
        <strain evidence="7">LMO-M01</strain>
    </source>
</reference>
<sequence length="580" mass="64992">MRLPLAPLLLLGVSVFPTLSINAEPITITVHADEPVGEPLRPIWNYFGYDEAGTTLTSEGRHLLGELNELSDLPIRIRVHHLLTSGDGTLALKWSSTNAYTEDENGHPVYDWTMIDAIMDELTQPGIEPFVQAGFMPQDLSSQPDPYTPQLTRRGLPKDMVSGGAFYPPKDYRKWQNLIAAWAQHSVDRYGRERAESWLWEPWNEPESPYWKGTMEEFFMLYDHFAAGVKSVLPGAKVGGPHVTDPGWKNGDVFMEAFLEHCRSGLNAATGEIGAPLDFIAFHAKGTTRLDEQGRVEMNLRNQLKTIDTYGRIIATFPEFRELPIYIGESDPEGCAGCPATLDPERDYRRTSQFAAYTAAAFMRKQDLMTRHGLRLEGAVSWAFTFHDQPWFNGLRALTTNEIALPVLNAFRLMQPFQHQQRVRVENAAMISTDDIMADSVRGRSDVGAVATTRAVLLWNYHDVSGEGESVEVKLVFTGVRSSAIDTGWFAMRVDENNANAYSRWRAMGEPQNPSPDQVLALQTASQLQPLEVKFHERNRDERVAKLVLPPQSVVLVIGQFLDVPIQVPPPEGKPKPPPN</sequence>
<keyword evidence="5" id="KW-0732">Signal</keyword>
<keyword evidence="3" id="KW-0326">Glycosidase</keyword>
<keyword evidence="8" id="KW-1185">Reference proteome</keyword>
<gene>
    <name evidence="7" type="ORF">PXH66_07500</name>
</gene>
<dbReference type="InterPro" id="IPR000514">
    <property type="entry name" value="Glyco_hydro_39"/>
</dbReference>
<evidence type="ECO:0000256" key="1">
    <source>
        <dbReference type="ARBA" id="ARBA00008875"/>
    </source>
</evidence>